<reference evidence="2" key="1">
    <citation type="submission" date="2020-01" db="EMBL/GenBank/DDBJ databases">
        <authorList>
            <person name="Meier V. D."/>
            <person name="Meier V D."/>
        </authorList>
    </citation>
    <scope>NUCLEOTIDE SEQUENCE</scope>
    <source>
        <strain evidence="2">HLG_WM_MAG_01</strain>
    </source>
</reference>
<feature type="signal peptide" evidence="1">
    <location>
        <begin position="1"/>
        <end position="22"/>
    </location>
</feature>
<dbReference type="AlphaFoldDB" id="A0A6S6SZK1"/>
<evidence type="ECO:0000256" key="1">
    <source>
        <dbReference type="SAM" id="SignalP"/>
    </source>
</evidence>
<organism evidence="2">
    <name type="scientific">uncultured Sulfurovum sp</name>
    <dbReference type="NCBI Taxonomy" id="269237"/>
    <lineage>
        <taxon>Bacteria</taxon>
        <taxon>Pseudomonadati</taxon>
        <taxon>Campylobacterota</taxon>
        <taxon>Epsilonproteobacteria</taxon>
        <taxon>Campylobacterales</taxon>
        <taxon>Sulfurovaceae</taxon>
        <taxon>Sulfurovum</taxon>
        <taxon>environmental samples</taxon>
    </lineage>
</organism>
<dbReference type="EMBL" id="CACVAS010000058">
    <property type="protein sequence ID" value="CAA6810065.1"/>
    <property type="molecule type" value="Genomic_DNA"/>
</dbReference>
<proteinExistence type="predicted"/>
<accession>A0A6S6SZK1</accession>
<sequence length="693" mass="76368">MKTKNIVLSSVVIAALSLPAFAGGDLTEPVEETQVVDANVTEEVEEVEETSTLEVSGYLKTEIAAYTQDGQRVNGLDRHDRGDLHKAEGTLKLFINGELGEDTSFHSELQLTSDTKGIEGYEHHRNYTQNDYLRELYIDTAYKGWDFRLGKQQVVWGKADGVKFLDIINPTDFREWGQNTMEDSRIPLWMLVAEKDLGENDSLQLVWVPDVGRINQIPGLYDVNTGDQGQPFVSLGAASITGQRNGFFQIGKEFGKVAGAFDGAFSGVFGMMPGNGILQGFAGMTVNGFTQIPDVSGFLSSQPGADPTRIGLPAVGGPNGAQMLYGVVHRPAPNGIQAKTNLFDGQMNVQHGTQNDIFDYLGDTTFATFNGFIGMNTVYRVNDLSQKLKNHNFGIRYKKGTDFGLNYTLNYYRHWENNPMVNLHWEAANGEELTATPVAGTFNRMGAPVAAGTPGSYQTTTMALQTASGGQYNPSASGPASLVFEQSVDRVDTIGASFDYAIDTPFMPVVLRGEFVYDKGSKVPQVDLGKLAYGDLAGALTMQDADIFKYVIGADVTVGKNLFVSLQFMDTWNLDYTDEQVQYTGNTQSYGKFTANPATLSLTNGFKKAEEHQIMYTLFLSKPFLESDALRVNNLFLYEQEDGGYWNRLDLEYSYADDILLTAEWNKYGGDKNGVFGQFEEMSNIQIGAKYIF</sequence>
<evidence type="ECO:0000313" key="2">
    <source>
        <dbReference type="EMBL" id="CAA6810065.1"/>
    </source>
</evidence>
<name>A0A6S6SZK1_9BACT</name>
<keyword evidence="1" id="KW-0732">Signal</keyword>
<protein>
    <submittedName>
        <fullName evidence="2">Uncharacterized protein</fullName>
    </submittedName>
</protein>
<feature type="chain" id="PRO_5027688027" evidence="1">
    <location>
        <begin position="23"/>
        <end position="693"/>
    </location>
</feature>
<gene>
    <name evidence="2" type="ORF">HELGO_WM25</name>
</gene>